<sequence>MDLRDAWFSNILDDVGRHQIHRNHYQSVEYLR</sequence>
<reference evidence="1 2" key="1">
    <citation type="submission" date="2015-12" db="EMBL/GenBank/DDBJ databases">
        <title>Draft genome sequence of Moniliophthora roreri, the causal agent of frosty pod rot of cacao.</title>
        <authorList>
            <person name="Aime M.C."/>
            <person name="Diaz-Valderrama J.R."/>
            <person name="Kijpornyongpan T."/>
            <person name="Phillips-Mora W."/>
        </authorList>
    </citation>
    <scope>NUCLEOTIDE SEQUENCE [LARGE SCALE GENOMIC DNA]</scope>
    <source>
        <strain evidence="1 2">MCA 2952</strain>
    </source>
</reference>
<protein>
    <submittedName>
        <fullName evidence="1">Uncharacterized protein</fullName>
    </submittedName>
</protein>
<dbReference type="EMBL" id="LATX01001410">
    <property type="protein sequence ID" value="KTB41947.1"/>
    <property type="molecule type" value="Genomic_DNA"/>
</dbReference>
<evidence type="ECO:0000313" key="1">
    <source>
        <dbReference type="EMBL" id="KTB41947.1"/>
    </source>
</evidence>
<dbReference type="Proteomes" id="UP000054988">
    <property type="component" value="Unassembled WGS sequence"/>
</dbReference>
<organism evidence="1 2">
    <name type="scientific">Moniliophthora roreri</name>
    <name type="common">Frosty pod rot fungus</name>
    <name type="synonym">Monilia roreri</name>
    <dbReference type="NCBI Taxonomy" id="221103"/>
    <lineage>
        <taxon>Eukaryota</taxon>
        <taxon>Fungi</taxon>
        <taxon>Dikarya</taxon>
        <taxon>Basidiomycota</taxon>
        <taxon>Agaricomycotina</taxon>
        <taxon>Agaricomycetes</taxon>
        <taxon>Agaricomycetidae</taxon>
        <taxon>Agaricales</taxon>
        <taxon>Marasmiineae</taxon>
        <taxon>Marasmiaceae</taxon>
        <taxon>Moniliophthora</taxon>
    </lineage>
</organism>
<proteinExistence type="predicted"/>
<evidence type="ECO:0000313" key="2">
    <source>
        <dbReference type="Proteomes" id="UP000054988"/>
    </source>
</evidence>
<gene>
    <name evidence="1" type="ORF">WG66_5478</name>
</gene>
<dbReference type="AlphaFoldDB" id="A0A0W0G032"/>
<comment type="caution">
    <text evidence="1">The sequence shown here is derived from an EMBL/GenBank/DDBJ whole genome shotgun (WGS) entry which is preliminary data.</text>
</comment>
<name>A0A0W0G032_MONRR</name>
<accession>A0A0W0G032</accession>